<evidence type="ECO:0000313" key="2">
    <source>
        <dbReference type="EMBL" id="ADI06194.1"/>
    </source>
</evidence>
<evidence type="ECO:0000313" key="3">
    <source>
        <dbReference type="Proteomes" id="UP000000377"/>
    </source>
</evidence>
<dbReference type="Proteomes" id="UP000000377">
    <property type="component" value="Chromosome"/>
</dbReference>
<dbReference type="Gene3D" id="3.40.50.150">
    <property type="entry name" value="Vaccinia Virus protein VP39"/>
    <property type="match status" value="1"/>
</dbReference>
<dbReference type="RefSeq" id="WP_014175671.1">
    <property type="nucleotide sequence ID" value="NC_016582.1"/>
</dbReference>
<proteinExistence type="predicted"/>
<sequence length="316" mass="34711">MTATAPRPAQRPRTLHEVKGWFPSLDQVIFDRFLSRQKRLGQRGDLLEMGAYMGKSAIFTAGYLRADERFTVCDLFDAPAPDERNAAEARKSYATLTRVAFEQNYLAFHDELPDVVQGPTSLVPDHVAPDSCRFVHVDASHLYEHVAGDIDAAHTALVPAGVVVLDDFRSEHTPGVAAATWEAVFLRGLRPVCLTTQKLYGTWGDPEPLQEELLADEEWRAGTHLSVQEIAGQRVLRFSGRPPNPAAPRSRYAHEIREIRESDTAAEPDRAAPSPQAAGSAGSAGSAPRRRSPVRKLAADVLPPVVTRAIRRRGGK</sequence>
<dbReference type="KEGG" id="sbh:SBI_03073"/>
<protein>
    <recommendedName>
        <fullName evidence="4">Class I SAM-dependent methyltransferase</fullName>
    </recommendedName>
</protein>
<feature type="compositionally biased region" description="Basic and acidic residues" evidence="1">
    <location>
        <begin position="260"/>
        <end position="270"/>
    </location>
</feature>
<dbReference type="HOGENOM" id="CLU_063047_0_0_11"/>
<reference evidence="2 3" key="1">
    <citation type="journal article" date="2010" name="J. Bacteriol.">
        <title>Genome sequence of the milbemycin-producing bacterium Streptomyces bingchenggensis.</title>
        <authorList>
            <person name="Wang X.J."/>
            <person name="Yan Y.J."/>
            <person name="Zhang B."/>
            <person name="An J."/>
            <person name="Wang J.J."/>
            <person name="Tian J."/>
            <person name="Jiang L."/>
            <person name="Chen Y.H."/>
            <person name="Huang S.X."/>
            <person name="Yin M."/>
            <person name="Zhang J."/>
            <person name="Gao A.L."/>
            <person name="Liu C.X."/>
            <person name="Zhu Z.X."/>
            <person name="Xiang W.S."/>
        </authorList>
    </citation>
    <scope>NUCLEOTIDE SEQUENCE [LARGE SCALE GENOMIC DNA]</scope>
    <source>
        <strain evidence="2 3">BCW-1</strain>
    </source>
</reference>
<dbReference type="AlphaFoldDB" id="D7C6H7"/>
<dbReference type="STRING" id="749414.SBI_03073"/>
<evidence type="ECO:0000256" key="1">
    <source>
        <dbReference type="SAM" id="MobiDB-lite"/>
    </source>
</evidence>
<feature type="region of interest" description="Disordered" evidence="1">
    <location>
        <begin position="260"/>
        <end position="316"/>
    </location>
</feature>
<dbReference type="EMBL" id="CP002047">
    <property type="protein sequence ID" value="ADI06194.1"/>
    <property type="molecule type" value="Genomic_DNA"/>
</dbReference>
<dbReference type="InterPro" id="IPR029063">
    <property type="entry name" value="SAM-dependent_MTases_sf"/>
</dbReference>
<evidence type="ECO:0008006" key="4">
    <source>
        <dbReference type="Google" id="ProtNLM"/>
    </source>
</evidence>
<dbReference type="eggNOG" id="COG4122">
    <property type="taxonomic scope" value="Bacteria"/>
</dbReference>
<gene>
    <name evidence="2" type="ordered locus">SBI_03073</name>
</gene>
<dbReference type="Pfam" id="PF13578">
    <property type="entry name" value="Methyltransf_24"/>
    <property type="match status" value="1"/>
</dbReference>
<dbReference type="SUPFAM" id="SSF53335">
    <property type="entry name" value="S-adenosyl-L-methionine-dependent methyltransferases"/>
    <property type="match status" value="1"/>
</dbReference>
<organism evidence="2 3">
    <name type="scientific">Streptomyces bingchenggensis (strain BCW-1)</name>
    <dbReference type="NCBI Taxonomy" id="749414"/>
    <lineage>
        <taxon>Bacteria</taxon>
        <taxon>Bacillati</taxon>
        <taxon>Actinomycetota</taxon>
        <taxon>Actinomycetes</taxon>
        <taxon>Kitasatosporales</taxon>
        <taxon>Streptomycetaceae</taxon>
        <taxon>Streptomyces</taxon>
    </lineage>
</organism>
<dbReference type="PATRIC" id="fig|749414.3.peg.3187"/>
<keyword evidence="3" id="KW-1185">Reference proteome</keyword>
<accession>D7C6H7</accession>
<feature type="compositionally biased region" description="Low complexity" evidence="1">
    <location>
        <begin position="271"/>
        <end position="287"/>
    </location>
</feature>
<name>D7C6H7_STRBB</name>